<evidence type="ECO:0000256" key="1">
    <source>
        <dbReference type="SAM" id="Phobius"/>
    </source>
</evidence>
<protein>
    <submittedName>
        <fullName evidence="2">Membrane protein</fullName>
    </submittedName>
</protein>
<organism evidence="2 3">
    <name type="scientific">Aliivibrio wodanis</name>
    <dbReference type="NCBI Taxonomy" id="80852"/>
    <lineage>
        <taxon>Bacteria</taxon>
        <taxon>Pseudomonadati</taxon>
        <taxon>Pseudomonadota</taxon>
        <taxon>Gammaproteobacteria</taxon>
        <taxon>Vibrionales</taxon>
        <taxon>Vibrionaceae</taxon>
        <taxon>Aliivibrio</taxon>
    </lineage>
</organism>
<accession>A0A090KL41</accession>
<dbReference type="KEGG" id="awd:AWOD_I_2177"/>
<proteinExistence type="predicted"/>
<gene>
    <name evidence="2" type="ORF">AWOD_I_2177</name>
</gene>
<dbReference type="Proteomes" id="UP000032427">
    <property type="component" value="Chromosome 1"/>
</dbReference>
<evidence type="ECO:0000313" key="2">
    <source>
        <dbReference type="EMBL" id="CED72239.1"/>
    </source>
</evidence>
<name>A0A090KL41_9GAMM</name>
<reference evidence="3" key="1">
    <citation type="submission" date="2014-09" db="EMBL/GenBank/DDBJ databases">
        <authorList>
            <person name="Hjerde E."/>
        </authorList>
    </citation>
    <scope>NUCLEOTIDE SEQUENCE [LARGE SCALE GENOMIC DNA]</scope>
    <source>
        <strain evidence="3">06/09/139</strain>
    </source>
</reference>
<keyword evidence="3" id="KW-1185">Reference proteome</keyword>
<sequence length="97" mass="11659">MIVLINTLPFPLIPLLFYFLYQHCALLYHQLLDQQGSYTFVKRESDDHRDWVVTRVFWISKSVCILQAKNVYTKKYFYLFGDMISINKQHQLAVLLR</sequence>
<keyword evidence="1" id="KW-0812">Transmembrane</keyword>
<dbReference type="HOGENOM" id="CLU_163817_0_0_6"/>
<dbReference type="EMBL" id="LN554846">
    <property type="protein sequence ID" value="CED72239.1"/>
    <property type="molecule type" value="Genomic_DNA"/>
</dbReference>
<dbReference type="AlphaFoldDB" id="A0A090KL41"/>
<keyword evidence="1" id="KW-1133">Transmembrane helix</keyword>
<keyword evidence="1" id="KW-0472">Membrane</keyword>
<dbReference type="PATRIC" id="fig|80852.17.peg.2253"/>
<evidence type="ECO:0000313" key="3">
    <source>
        <dbReference type="Proteomes" id="UP000032427"/>
    </source>
</evidence>
<feature type="transmembrane region" description="Helical" evidence="1">
    <location>
        <begin position="12"/>
        <end position="32"/>
    </location>
</feature>